<name>A0A2H0NB95_9BACT</name>
<dbReference type="Proteomes" id="UP000230564">
    <property type="component" value="Unassembled WGS sequence"/>
</dbReference>
<evidence type="ECO:0000313" key="3">
    <source>
        <dbReference type="Proteomes" id="UP000230564"/>
    </source>
</evidence>
<evidence type="ECO:0000313" key="2">
    <source>
        <dbReference type="EMBL" id="PIR06157.1"/>
    </source>
</evidence>
<keyword evidence="1" id="KW-1133">Transmembrane helix</keyword>
<gene>
    <name evidence="2" type="ORF">COV55_04750</name>
</gene>
<comment type="caution">
    <text evidence="2">The sequence shown here is derived from an EMBL/GenBank/DDBJ whole genome shotgun (WGS) entry which is preliminary data.</text>
</comment>
<protein>
    <submittedName>
        <fullName evidence="2">Uncharacterized protein</fullName>
    </submittedName>
</protein>
<evidence type="ECO:0000256" key="1">
    <source>
        <dbReference type="SAM" id="Phobius"/>
    </source>
</evidence>
<keyword evidence="1" id="KW-0812">Transmembrane</keyword>
<dbReference type="EMBL" id="PCWQ01000020">
    <property type="protein sequence ID" value="PIR06157.1"/>
    <property type="molecule type" value="Genomic_DNA"/>
</dbReference>
<accession>A0A2H0NB95</accession>
<dbReference type="AlphaFoldDB" id="A0A2H0NB95"/>
<organism evidence="2 3">
    <name type="scientific">Candidatus Komeilibacteria bacterium CG11_big_fil_rev_8_21_14_0_20_36_20</name>
    <dbReference type="NCBI Taxonomy" id="1974477"/>
    <lineage>
        <taxon>Bacteria</taxon>
        <taxon>Candidatus Komeiliibacteriota</taxon>
    </lineage>
</organism>
<keyword evidence="1" id="KW-0472">Membrane</keyword>
<feature type="transmembrane region" description="Helical" evidence="1">
    <location>
        <begin position="52"/>
        <end position="71"/>
    </location>
</feature>
<feature type="transmembrane region" description="Helical" evidence="1">
    <location>
        <begin position="24"/>
        <end position="46"/>
    </location>
</feature>
<reference evidence="2 3" key="1">
    <citation type="submission" date="2017-09" db="EMBL/GenBank/DDBJ databases">
        <title>Depth-based differentiation of microbial function through sediment-hosted aquifers and enrichment of novel symbionts in the deep terrestrial subsurface.</title>
        <authorList>
            <person name="Probst A.J."/>
            <person name="Ladd B."/>
            <person name="Jarett J.K."/>
            <person name="Geller-Mcgrath D.E."/>
            <person name="Sieber C.M."/>
            <person name="Emerson J.B."/>
            <person name="Anantharaman K."/>
            <person name="Thomas B.C."/>
            <person name="Malmstrom R."/>
            <person name="Stieglmeier M."/>
            <person name="Klingl A."/>
            <person name="Woyke T."/>
            <person name="Ryan C.M."/>
            <person name="Banfield J.F."/>
        </authorList>
    </citation>
    <scope>NUCLEOTIDE SEQUENCE [LARGE SCALE GENOMIC DNA]</scope>
    <source>
        <strain evidence="2">CG11_big_fil_rev_8_21_14_0_20_36_20</strain>
    </source>
</reference>
<feature type="transmembrane region" description="Helical" evidence="1">
    <location>
        <begin position="83"/>
        <end position="101"/>
    </location>
</feature>
<proteinExistence type="predicted"/>
<sequence length="103" mass="11687">MPLFIKEIWHKFKEALRPDLKESVLLLLYIVTIIVGFIVFLLEAFFMDLSAALPQIYLVIGIGGFAALTFGLRASVVHTREEILINAAWIIGVVEIIFSFYKT</sequence>